<dbReference type="Gene3D" id="2.40.170.20">
    <property type="entry name" value="TonB-dependent receptor, beta-barrel domain"/>
    <property type="match status" value="1"/>
</dbReference>
<dbReference type="PANTHER" id="PTHR32552">
    <property type="entry name" value="FERRICHROME IRON RECEPTOR-RELATED"/>
    <property type="match status" value="1"/>
</dbReference>
<feature type="domain" description="TonB-dependent receptor-like beta-barrel" evidence="16">
    <location>
        <begin position="314"/>
        <end position="833"/>
    </location>
</feature>
<keyword evidence="2 12" id="KW-0813">Transport</keyword>
<evidence type="ECO:0000256" key="11">
    <source>
        <dbReference type="ARBA" id="ARBA00023237"/>
    </source>
</evidence>
<name>A0A0J7XWG9_9SPHN</name>
<comment type="caution">
    <text evidence="18">The sequence shown here is derived from an EMBL/GenBank/DDBJ whole genome shotgun (WGS) entry which is preliminary data.</text>
</comment>
<evidence type="ECO:0000313" key="18">
    <source>
        <dbReference type="EMBL" id="KMS55934.1"/>
    </source>
</evidence>
<evidence type="ECO:0000256" key="10">
    <source>
        <dbReference type="ARBA" id="ARBA00023136"/>
    </source>
</evidence>
<dbReference type="InterPro" id="IPR010917">
    <property type="entry name" value="TonB_rcpt_CS"/>
</dbReference>
<feature type="signal peptide" evidence="15">
    <location>
        <begin position="1"/>
        <end position="29"/>
    </location>
</feature>
<dbReference type="Proteomes" id="UP000052232">
    <property type="component" value="Unassembled WGS sequence"/>
</dbReference>
<dbReference type="GO" id="GO:0009279">
    <property type="term" value="C:cell outer membrane"/>
    <property type="evidence" value="ECO:0007669"/>
    <property type="project" value="UniProtKB-SubCell"/>
</dbReference>
<evidence type="ECO:0000256" key="8">
    <source>
        <dbReference type="ARBA" id="ARBA00023065"/>
    </source>
</evidence>
<dbReference type="GO" id="GO:0015344">
    <property type="term" value="F:siderophore uptake transmembrane transporter activity"/>
    <property type="evidence" value="ECO:0007669"/>
    <property type="project" value="TreeGrafter"/>
</dbReference>
<evidence type="ECO:0000256" key="13">
    <source>
        <dbReference type="PROSITE-ProRule" id="PRU10144"/>
    </source>
</evidence>
<dbReference type="Pfam" id="PF07715">
    <property type="entry name" value="Plug"/>
    <property type="match status" value="1"/>
</dbReference>
<dbReference type="STRING" id="1420583.V473_13570"/>
<sequence length="888" mass="96116">MKAQDLLVTIIHGSAFGALAVALAAPAAAQTTDAMRMPATAAALNDASAPSSEDIIVTGTLSARAPASVAVSTLTGDAVAQLTPQSAADLLRNVPGIYVNSALGEIRNVVYSRGISANSNEAASGYYYVSLQEDGLPVTNVTFNNYGPDFFYRQDLGLQRLEALRGGTATITGPNAPGGIFNYISKTGKNSPGAEVRARVGLEGDGRNPYYRGDLIFGGKIGSQDLYYSVGGFYRYSIGSRDPGYPLNRGGQIKGNLVWDYGDGDVQFYGKYLDDHNGFNEFLPARNFDKPDLAPGISRYDSFLIPRSRHDFVETLGGPKKSWDGRNLVHSTAIVFGIKNEHDFGDGWTIRNNLKLSQNKAQWNSSAVTFAVPITDFLANILLNKPADGLYSYRDHATGQLLAQVQQTAGVPTVTLNNLPNQQVLADGVLTQTAFNFNPRVREVMDQFALSKRFDRGSVTLGGFFANSHVKQRGGGAGFALATLEDQPHLLDITRTAPDGLVQQVTSPEGFAGIGQRFLGNPFDTKQLQASVFGGGDFEITEALKIDGGIRYDYIRAKGSNSVQVGNPLSASPTYGGIDGDVNTLYDNFAATYVRPFNYRFSLDYVSFSGALTYTFSRDTAIYARYSQGKKAPDLTFFQAYDTLDELNNLTPIPQKIQQIEAGLRHSGTGFNVVLTPFYSKLSNVGSAQLGTRADGTAYTPPTLFSSTTTYGIEFEGDVDLLDTLNLRTALTLQKSRSTDFSLYVFNGPGEADDTITSVPDGDQDNTPKIMSTSALTYKPTERLSGMLTWRYMGKRPANRYNAFNLPGYHEVDMAVNFDVTDQLTVGANVNNIFNSRGVLSFSPSGSVLAALDRQALTKAQIAADPNQLFSILQNPPRSFFLTAGYKF</sequence>
<evidence type="ECO:0000259" key="16">
    <source>
        <dbReference type="Pfam" id="PF00593"/>
    </source>
</evidence>
<keyword evidence="19" id="KW-1185">Reference proteome</keyword>
<protein>
    <recommendedName>
        <fullName evidence="20">TonB-denpendent receptor</fullName>
    </recommendedName>
</protein>
<dbReference type="InterPro" id="IPR012910">
    <property type="entry name" value="Plug_dom"/>
</dbReference>
<comment type="subcellular location">
    <subcellularLocation>
        <location evidence="1 12">Cell outer membrane</location>
        <topology evidence="1 12">Multi-pass membrane protein</topology>
    </subcellularLocation>
</comment>
<keyword evidence="3 12" id="KW-1134">Transmembrane beta strand</keyword>
<keyword evidence="11 12" id="KW-0998">Cell outer membrane</keyword>
<keyword evidence="7" id="KW-0408">Iron</keyword>
<feature type="domain" description="TonB-dependent receptor plug" evidence="17">
    <location>
        <begin position="68"/>
        <end position="180"/>
    </location>
</feature>
<evidence type="ECO:0008006" key="20">
    <source>
        <dbReference type="Google" id="ProtNLM"/>
    </source>
</evidence>
<gene>
    <name evidence="18" type="ORF">V473_13570</name>
</gene>
<dbReference type="RefSeq" id="WP_066604304.1">
    <property type="nucleotide sequence ID" value="NZ_KQ130434.1"/>
</dbReference>
<dbReference type="Pfam" id="PF00593">
    <property type="entry name" value="TonB_dep_Rec_b-barrel"/>
    <property type="match status" value="1"/>
</dbReference>
<evidence type="ECO:0000256" key="15">
    <source>
        <dbReference type="SAM" id="SignalP"/>
    </source>
</evidence>
<dbReference type="PROSITE" id="PS01156">
    <property type="entry name" value="TONB_DEPENDENT_REC_2"/>
    <property type="match status" value="1"/>
</dbReference>
<dbReference type="SUPFAM" id="SSF56935">
    <property type="entry name" value="Porins"/>
    <property type="match status" value="1"/>
</dbReference>
<dbReference type="InterPro" id="IPR036942">
    <property type="entry name" value="Beta-barrel_TonB_sf"/>
</dbReference>
<evidence type="ECO:0000256" key="9">
    <source>
        <dbReference type="ARBA" id="ARBA00023077"/>
    </source>
</evidence>
<evidence type="ECO:0000256" key="6">
    <source>
        <dbReference type="ARBA" id="ARBA00022729"/>
    </source>
</evidence>
<keyword evidence="8" id="KW-0406">Ion transport</keyword>
<dbReference type="EMBL" id="JACT01000002">
    <property type="protein sequence ID" value="KMS55934.1"/>
    <property type="molecule type" value="Genomic_DNA"/>
</dbReference>
<keyword evidence="4" id="KW-0410">Iron transport</keyword>
<evidence type="ECO:0000256" key="4">
    <source>
        <dbReference type="ARBA" id="ARBA00022496"/>
    </source>
</evidence>
<dbReference type="AlphaFoldDB" id="A0A0J7XWG9"/>
<evidence type="ECO:0000256" key="3">
    <source>
        <dbReference type="ARBA" id="ARBA00022452"/>
    </source>
</evidence>
<organism evidence="18 19">
    <name type="scientific">Sphingobium cupriresistens LL01</name>
    <dbReference type="NCBI Taxonomy" id="1420583"/>
    <lineage>
        <taxon>Bacteria</taxon>
        <taxon>Pseudomonadati</taxon>
        <taxon>Pseudomonadota</taxon>
        <taxon>Alphaproteobacteria</taxon>
        <taxon>Sphingomonadales</taxon>
        <taxon>Sphingomonadaceae</taxon>
        <taxon>Sphingobium</taxon>
    </lineage>
</organism>
<reference evidence="18 19" key="1">
    <citation type="journal article" date="2015" name="G3 (Bethesda)">
        <title>Insights into Ongoing Evolution of the Hexachlorocyclohexane Catabolic Pathway from Comparative Genomics of Ten Sphingomonadaceae Strains.</title>
        <authorList>
            <person name="Pearce S.L."/>
            <person name="Oakeshott J.G."/>
            <person name="Pandey G."/>
        </authorList>
    </citation>
    <scope>NUCLEOTIDE SEQUENCE [LARGE SCALE GENOMIC DNA]</scope>
    <source>
        <strain evidence="18 19">LL01</strain>
    </source>
</reference>
<keyword evidence="10 12" id="KW-0472">Membrane</keyword>
<dbReference type="Gene3D" id="2.170.130.10">
    <property type="entry name" value="TonB-dependent receptor, plug domain"/>
    <property type="match status" value="1"/>
</dbReference>
<feature type="chain" id="PRO_5005291628" description="TonB-denpendent receptor" evidence="15">
    <location>
        <begin position="30"/>
        <end position="888"/>
    </location>
</feature>
<keyword evidence="9 14" id="KW-0798">TonB box</keyword>
<keyword evidence="6 15" id="KW-0732">Signal</keyword>
<evidence type="ECO:0000256" key="14">
    <source>
        <dbReference type="RuleBase" id="RU003357"/>
    </source>
</evidence>
<dbReference type="PANTHER" id="PTHR32552:SF89">
    <property type="entry name" value="CATECHOLATE SIDEROPHORE RECEPTOR FIU"/>
    <property type="match status" value="1"/>
</dbReference>
<dbReference type="InterPro" id="IPR000531">
    <property type="entry name" value="Beta-barrel_TonB"/>
</dbReference>
<proteinExistence type="inferred from homology"/>
<evidence type="ECO:0000256" key="2">
    <source>
        <dbReference type="ARBA" id="ARBA00022448"/>
    </source>
</evidence>
<comment type="similarity">
    <text evidence="12 14">Belongs to the TonB-dependent receptor family.</text>
</comment>
<evidence type="ECO:0000313" key="19">
    <source>
        <dbReference type="Proteomes" id="UP000052232"/>
    </source>
</evidence>
<evidence type="ECO:0000256" key="7">
    <source>
        <dbReference type="ARBA" id="ARBA00023004"/>
    </source>
</evidence>
<dbReference type="InterPro" id="IPR039426">
    <property type="entry name" value="TonB-dep_rcpt-like"/>
</dbReference>
<evidence type="ECO:0000256" key="5">
    <source>
        <dbReference type="ARBA" id="ARBA00022692"/>
    </source>
</evidence>
<evidence type="ECO:0000256" key="1">
    <source>
        <dbReference type="ARBA" id="ARBA00004571"/>
    </source>
</evidence>
<dbReference type="InterPro" id="IPR037066">
    <property type="entry name" value="Plug_dom_sf"/>
</dbReference>
<accession>A0A0J7XWG9</accession>
<dbReference type="PATRIC" id="fig|1420583.3.peg.2522"/>
<evidence type="ECO:0000256" key="12">
    <source>
        <dbReference type="PROSITE-ProRule" id="PRU01360"/>
    </source>
</evidence>
<evidence type="ECO:0000259" key="17">
    <source>
        <dbReference type="Pfam" id="PF07715"/>
    </source>
</evidence>
<keyword evidence="5 12" id="KW-0812">Transmembrane</keyword>
<dbReference type="PROSITE" id="PS52016">
    <property type="entry name" value="TONB_DEPENDENT_REC_3"/>
    <property type="match status" value="1"/>
</dbReference>
<feature type="short sequence motif" description="TonB C-terminal box" evidence="13">
    <location>
        <begin position="871"/>
        <end position="888"/>
    </location>
</feature>